<keyword evidence="3 8" id="KW-0560">Oxidoreductase</keyword>
<dbReference type="InterPro" id="IPR002372">
    <property type="entry name" value="PQQ_rpt_dom"/>
</dbReference>
<organism evidence="8 9">
    <name type="scientific">Sphaerisporangium siamense</name>
    <dbReference type="NCBI Taxonomy" id="795645"/>
    <lineage>
        <taxon>Bacteria</taxon>
        <taxon>Bacillati</taxon>
        <taxon>Actinomycetota</taxon>
        <taxon>Actinomycetes</taxon>
        <taxon>Streptosporangiales</taxon>
        <taxon>Streptosporangiaceae</taxon>
        <taxon>Sphaerisporangium</taxon>
    </lineage>
</organism>
<evidence type="ECO:0000313" key="9">
    <source>
        <dbReference type="Proteomes" id="UP000542210"/>
    </source>
</evidence>
<evidence type="ECO:0000259" key="6">
    <source>
        <dbReference type="Pfam" id="PF01011"/>
    </source>
</evidence>
<dbReference type="AlphaFoldDB" id="A0A7W7D2R7"/>
<dbReference type="PANTHER" id="PTHR32303">
    <property type="entry name" value="QUINOPROTEIN ALCOHOL DEHYDROGENASE (CYTOCHROME C)"/>
    <property type="match status" value="1"/>
</dbReference>
<evidence type="ECO:0000259" key="7">
    <source>
        <dbReference type="Pfam" id="PF13360"/>
    </source>
</evidence>
<dbReference type="SUPFAM" id="SSF50998">
    <property type="entry name" value="Quinoprotein alcohol dehydrogenase-like"/>
    <property type="match status" value="1"/>
</dbReference>
<dbReference type="SMART" id="SM00564">
    <property type="entry name" value="PQQ"/>
    <property type="match status" value="7"/>
</dbReference>
<evidence type="ECO:0000256" key="2">
    <source>
        <dbReference type="ARBA" id="ARBA00008156"/>
    </source>
</evidence>
<dbReference type="PANTHER" id="PTHR32303:SF10">
    <property type="entry name" value="OUTER MEMBRANE PROTEIN ASSEMBLY FACTOR BAMB"/>
    <property type="match status" value="1"/>
</dbReference>
<evidence type="ECO:0000256" key="5">
    <source>
        <dbReference type="SAM" id="SignalP"/>
    </source>
</evidence>
<dbReference type="EMBL" id="JACHND010000001">
    <property type="protein sequence ID" value="MBB4699239.1"/>
    <property type="molecule type" value="Genomic_DNA"/>
</dbReference>
<dbReference type="EC" id="1.1.2.6" evidence="8"/>
<evidence type="ECO:0000256" key="4">
    <source>
        <dbReference type="SAM" id="MobiDB-lite"/>
    </source>
</evidence>
<dbReference type="Pfam" id="PF13360">
    <property type="entry name" value="PQQ_2"/>
    <property type="match status" value="1"/>
</dbReference>
<accession>A0A7W7D2R7</accession>
<feature type="chain" id="PRO_5030803034" evidence="5">
    <location>
        <begin position="29"/>
        <end position="547"/>
    </location>
</feature>
<dbReference type="InterPro" id="IPR018391">
    <property type="entry name" value="PQQ_b-propeller_rpt"/>
</dbReference>
<dbReference type="Gene3D" id="2.140.10.10">
    <property type="entry name" value="Quinoprotein alcohol dehydrogenase-like superfamily"/>
    <property type="match status" value="2"/>
</dbReference>
<comment type="similarity">
    <text evidence="2">Belongs to the bacterial PQQ dehydrogenase family.</text>
</comment>
<comment type="cofactor">
    <cofactor evidence="1">
        <name>pyrroloquinoline quinone</name>
        <dbReference type="ChEBI" id="CHEBI:58442"/>
    </cofactor>
</comment>
<protein>
    <submittedName>
        <fullName evidence="8">Polyvinyl alcohol dehydrogenase (Cytochrome)</fullName>
        <ecNumber evidence="8">1.1.2.6</ecNumber>
    </submittedName>
</protein>
<comment type="caution">
    <text evidence="8">The sequence shown here is derived from an EMBL/GenBank/DDBJ whole genome shotgun (WGS) entry which is preliminary data.</text>
</comment>
<dbReference type="Proteomes" id="UP000542210">
    <property type="component" value="Unassembled WGS sequence"/>
</dbReference>
<feature type="signal peptide" evidence="5">
    <location>
        <begin position="1"/>
        <end position="28"/>
    </location>
</feature>
<proteinExistence type="inferred from homology"/>
<keyword evidence="5" id="KW-0732">Signal</keyword>
<evidence type="ECO:0000313" key="8">
    <source>
        <dbReference type="EMBL" id="MBB4699239.1"/>
    </source>
</evidence>
<dbReference type="RefSeq" id="WP_184876628.1">
    <property type="nucleotide sequence ID" value="NZ_BOOV01000021.1"/>
</dbReference>
<dbReference type="Pfam" id="PF01011">
    <property type="entry name" value="PQQ"/>
    <property type="match status" value="1"/>
</dbReference>
<feature type="domain" description="Pyrrolo-quinoline quinone repeat" evidence="7">
    <location>
        <begin position="367"/>
        <end position="498"/>
    </location>
</feature>
<gene>
    <name evidence="8" type="ORF">BJ982_000783</name>
</gene>
<dbReference type="GO" id="GO:0047059">
    <property type="term" value="F:polyvinyl alcohol dehydrogenase (cytochrome) activity"/>
    <property type="evidence" value="ECO:0007669"/>
    <property type="project" value="UniProtKB-EC"/>
</dbReference>
<evidence type="ECO:0000256" key="3">
    <source>
        <dbReference type="ARBA" id="ARBA00023002"/>
    </source>
</evidence>
<reference evidence="8 9" key="1">
    <citation type="submission" date="2020-08" db="EMBL/GenBank/DDBJ databases">
        <title>Sequencing the genomes of 1000 actinobacteria strains.</title>
        <authorList>
            <person name="Klenk H.-P."/>
        </authorList>
    </citation>
    <scope>NUCLEOTIDE SEQUENCE [LARGE SCALE GENOMIC DNA]</scope>
    <source>
        <strain evidence="8 9">DSM 45784</strain>
    </source>
</reference>
<dbReference type="InterPro" id="IPR011047">
    <property type="entry name" value="Quinoprotein_ADH-like_sf"/>
</dbReference>
<feature type="domain" description="Pyrrolo-quinoline quinone repeat" evidence="6">
    <location>
        <begin position="55"/>
        <end position="316"/>
    </location>
</feature>
<name>A0A7W7D2R7_9ACTN</name>
<feature type="region of interest" description="Disordered" evidence="4">
    <location>
        <begin position="26"/>
        <end position="58"/>
    </location>
</feature>
<keyword evidence="9" id="KW-1185">Reference proteome</keyword>
<evidence type="ECO:0000256" key="1">
    <source>
        <dbReference type="ARBA" id="ARBA00001931"/>
    </source>
</evidence>
<sequence length="547" mass="58423">MNRRRLSRAGVALVALCLTVLSAPSATGSVTAPAPPSDTASDTASEFGHGGRGDWPMWQKDPRGLRHNPDERKITPQNVSGLELKWAFAYPRAAGFPRSQPAVVGDTVYFGSPDGKLYARDAATGAARWEFDLTTVGEGRTSVQDGPAVARGKVYFGDSRGYFYAVDQHTGKLAWSQRLDDTITAIVTSSPLVHGNRVYVGVSSGENILGKEHACCTFRGHLNALDADTGKQIWRFYTTPKAEQDGTWPNGQPKYGPSGAGVWSSPAIDPVTRTVYVGTGQNYTGSAGHYDSVLAINADTGRPRWTRKMTDVDTWRIECSLPTPEDRQYCPNFPDGTALDFDLGASPNIIRAHGRTLIGIGQKAGVFHVLDARTGKIIWQRQLSTPMPGGGLSGVQWGTSFDGERLYVSTYMANPGTLFALDPLTGHLLWQTPNPSDGCTTGGAAQFPNVCRLGHGPAVSTTPGLVWLGSMDGKLRAYSARTGEVLWAYDTIQKVQGVNGLPGRGGAVSGGGGAVVSHGMVYVQSGYFFTPYPNPDGSVFLAFGLKS</sequence>